<feature type="compositionally biased region" description="Basic and acidic residues" evidence="1">
    <location>
        <begin position="163"/>
        <end position="172"/>
    </location>
</feature>
<dbReference type="Proteomes" id="UP001212997">
    <property type="component" value="Unassembled WGS sequence"/>
</dbReference>
<protein>
    <submittedName>
        <fullName evidence="2">Uncharacterized protein</fullName>
    </submittedName>
</protein>
<accession>A0AAD5YG97</accession>
<organism evidence="2 3">
    <name type="scientific">Meripilus lineatus</name>
    <dbReference type="NCBI Taxonomy" id="2056292"/>
    <lineage>
        <taxon>Eukaryota</taxon>
        <taxon>Fungi</taxon>
        <taxon>Dikarya</taxon>
        <taxon>Basidiomycota</taxon>
        <taxon>Agaricomycotina</taxon>
        <taxon>Agaricomycetes</taxon>
        <taxon>Polyporales</taxon>
        <taxon>Meripilaceae</taxon>
        <taxon>Meripilus</taxon>
    </lineage>
</organism>
<proteinExistence type="predicted"/>
<dbReference type="EMBL" id="JANAWD010000383">
    <property type="protein sequence ID" value="KAJ3480302.1"/>
    <property type="molecule type" value="Genomic_DNA"/>
</dbReference>
<comment type="caution">
    <text evidence="2">The sequence shown here is derived from an EMBL/GenBank/DDBJ whole genome shotgun (WGS) entry which is preliminary data.</text>
</comment>
<evidence type="ECO:0000313" key="2">
    <source>
        <dbReference type="EMBL" id="KAJ3480302.1"/>
    </source>
</evidence>
<dbReference type="AlphaFoldDB" id="A0AAD5YG97"/>
<evidence type="ECO:0000256" key="1">
    <source>
        <dbReference type="SAM" id="MobiDB-lite"/>
    </source>
</evidence>
<gene>
    <name evidence="2" type="ORF">NLI96_g8448</name>
</gene>
<evidence type="ECO:0000313" key="3">
    <source>
        <dbReference type="Proteomes" id="UP001212997"/>
    </source>
</evidence>
<sequence>MNRFGDAPVLRLFPGTGREWPHSPLYLGSPIPCVPPTLDFRTLRVPALTQHHESSVPHAGEGSIERTCIFSDFQSILETFRGFQSSSVTYPFTDAFVPGTSFASSIISSNHYHTLIISALQLVELPLNKVPTEYEPVFRREGVFHEIDSLSAPTVASHKRKDKEKDKDKDSEAGSAAESNPPTYMPISASLAASIEGYQKLSCVAIDPDDVITICARVIQVRYLSGDDGKGSDDLFAILSRIFARISEPTFQEKDIRLYSGSSSYRVRSSMVSFDNSLILIALVQRTNCPSPFGVKHLSFYTTRVIFPPISRSRERGWDLDPSRGCSQAS</sequence>
<feature type="region of interest" description="Disordered" evidence="1">
    <location>
        <begin position="154"/>
        <end position="182"/>
    </location>
</feature>
<name>A0AAD5YG97_9APHY</name>
<keyword evidence="3" id="KW-1185">Reference proteome</keyword>
<reference evidence="2" key="1">
    <citation type="submission" date="2022-07" db="EMBL/GenBank/DDBJ databases">
        <title>Genome Sequence of Physisporinus lineatus.</title>
        <authorList>
            <person name="Buettner E."/>
        </authorList>
    </citation>
    <scope>NUCLEOTIDE SEQUENCE</scope>
    <source>
        <strain evidence="2">VT162</strain>
    </source>
</reference>